<gene>
    <name evidence="2" type="ORF">AVEN_160470_1</name>
</gene>
<feature type="compositionally biased region" description="Polar residues" evidence="1">
    <location>
        <begin position="97"/>
        <end position="110"/>
    </location>
</feature>
<dbReference type="AlphaFoldDB" id="A0A4Y2PI13"/>
<sequence length="123" mass="13767">VFEYDSSLCETAFAASAMTSRWRWGFKALSVVLFLFLTMIPNKNILDMYVVVVVETNTDPAYPKGCKAFNKFNKSVGKPVLRKRNSSKLSEWKGQAPINNSRGPTTRTSQSIGSDYITVAFLN</sequence>
<keyword evidence="3" id="KW-1185">Reference proteome</keyword>
<comment type="caution">
    <text evidence="2">The sequence shown here is derived from an EMBL/GenBank/DDBJ whole genome shotgun (WGS) entry which is preliminary data.</text>
</comment>
<dbReference type="Proteomes" id="UP000499080">
    <property type="component" value="Unassembled WGS sequence"/>
</dbReference>
<protein>
    <submittedName>
        <fullName evidence="2">Uncharacterized protein</fullName>
    </submittedName>
</protein>
<proteinExistence type="predicted"/>
<evidence type="ECO:0000313" key="2">
    <source>
        <dbReference type="EMBL" id="GBN50573.1"/>
    </source>
</evidence>
<reference evidence="2 3" key="1">
    <citation type="journal article" date="2019" name="Sci. Rep.">
        <title>Orb-weaving spider Araneus ventricosus genome elucidates the spidroin gene catalogue.</title>
        <authorList>
            <person name="Kono N."/>
            <person name="Nakamura H."/>
            <person name="Ohtoshi R."/>
            <person name="Moran D.A.P."/>
            <person name="Shinohara A."/>
            <person name="Yoshida Y."/>
            <person name="Fujiwara M."/>
            <person name="Mori M."/>
            <person name="Tomita M."/>
            <person name="Arakawa K."/>
        </authorList>
    </citation>
    <scope>NUCLEOTIDE SEQUENCE [LARGE SCALE GENOMIC DNA]</scope>
</reference>
<dbReference type="EMBL" id="BGPR01011295">
    <property type="protein sequence ID" value="GBN50573.1"/>
    <property type="molecule type" value="Genomic_DNA"/>
</dbReference>
<feature type="non-terminal residue" evidence="2">
    <location>
        <position position="1"/>
    </location>
</feature>
<evidence type="ECO:0000313" key="3">
    <source>
        <dbReference type="Proteomes" id="UP000499080"/>
    </source>
</evidence>
<accession>A0A4Y2PI13</accession>
<feature type="region of interest" description="Disordered" evidence="1">
    <location>
        <begin position="85"/>
        <end position="110"/>
    </location>
</feature>
<name>A0A4Y2PI13_ARAVE</name>
<organism evidence="2 3">
    <name type="scientific">Araneus ventricosus</name>
    <name type="common">Orbweaver spider</name>
    <name type="synonym">Epeira ventricosa</name>
    <dbReference type="NCBI Taxonomy" id="182803"/>
    <lineage>
        <taxon>Eukaryota</taxon>
        <taxon>Metazoa</taxon>
        <taxon>Ecdysozoa</taxon>
        <taxon>Arthropoda</taxon>
        <taxon>Chelicerata</taxon>
        <taxon>Arachnida</taxon>
        <taxon>Araneae</taxon>
        <taxon>Araneomorphae</taxon>
        <taxon>Entelegynae</taxon>
        <taxon>Araneoidea</taxon>
        <taxon>Araneidae</taxon>
        <taxon>Araneus</taxon>
    </lineage>
</organism>
<evidence type="ECO:0000256" key="1">
    <source>
        <dbReference type="SAM" id="MobiDB-lite"/>
    </source>
</evidence>